<proteinExistence type="predicted"/>
<comment type="caution">
    <text evidence="2">The sequence shown here is derived from an EMBL/GenBank/DDBJ whole genome shotgun (WGS) entry which is preliminary data.</text>
</comment>
<keyword evidence="1" id="KW-1133">Transmembrane helix</keyword>
<reference evidence="2 3" key="1">
    <citation type="journal article" date="2015" name="BMC Genomics">
        <title>The genome of the truffle-parasite Tolypocladium ophioglossoides and the evolution of antifungal peptaibiotics.</title>
        <authorList>
            <person name="Quandt C.A."/>
            <person name="Bushley K.E."/>
            <person name="Spatafora J.W."/>
        </authorList>
    </citation>
    <scope>NUCLEOTIDE SEQUENCE [LARGE SCALE GENOMIC DNA]</scope>
    <source>
        <strain evidence="2 3">CBS 100239</strain>
    </source>
</reference>
<dbReference type="Proteomes" id="UP000036947">
    <property type="component" value="Unassembled WGS sequence"/>
</dbReference>
<evidence type="ECO:0000313" key="3">
    <source>
        <dbReference type="Proteomes" id="UP000036947"/>
    </source>
</evidence>
<feature type="transmembrane region" description="Helical" evidence="1">
    <location>
        <begin position="73"/>
        <end position="92"/>
    </location>
</feature>
<protein>
    <recommendedName>
        <fullName evidence="4">DUF1774-domain-containing protein</fullName>
    </recommendedName>
</protein>
<gene>
    <name evidence="2" type="ORF">TOPH_08336</name>
</gene>
<organism evidence="2 3">
    <name type="scientific">Tolypocladium ophioglossoides (strain CBS 100239)</name>
    <name type="common">Snaketongue truffleclub</name>
    <name type="synonym">Elaphocordyceps ophioglossoides</name>
    <dbReference type="NCBI Taxonomy" id="1163406"/>
    <lineage>
        <taxon>Eukaryota</taxon>
        <taxon>Fungi</taxon>
        <taxon>Dikarya</taxon>
        <taxon>Ascomycota</taxon>
        <taxon>Pezizomycotina</taxon>
        <taxon>Sordariomycetes</taxon>
        <taxon>Hypocreomycetidae</taxon>
        <taxon>Hypocreales</taxon>
        <taxon>Ophiocordycipitaceae</taxon>
        <taxon>Tolypocladium</taxon>
    </lineage>
</organism>
<dbReference type="InterPro" id="IPR013920">
    <property type="entry name" value="DUF1774_fun"/>
</dbReference>
<accession>A0A0L0MYU2</accession>
<dbReference type="STRING" id="1163406.A0A0L0MYU2"/>
<dbReference type="OrthoDB" id="3342455at2759"/>
<keyword evidence="1" id="KW-0472">Membrane</keyword>
<feature type="transmembrane region" description="Helical" evidence="1">
    <location>
        <begin position="161"/>
        <end position="184"/>
    </location>
</feature>
<name>A0A0L0MYU2_TOLOC</name>
<dbReference type="EMBL" id="LFRF01000043">
    <property type="protein sequence ID" value="KND87038.1"/>
    <property type="molecule type" value="Genomic_DNA"/>
</dbReference>
<dbReference type="AlphaFoldDB" id="A0A0L0MYU2"/>
<dbReference type="PANTHER" id="PTHR37992:SF1">
    <property type="entry name" value="DUF1774-DOMAIN-CONTAINING PROTEIN"/>
    <property type="match status" value="1"/>
</dbReference>
<dbReference type="PANTHER" id="PTHR37992">
    <property type="entry name" value="EXPRESSED PROTEIN"/>
    <property type="match status" value="1"/>
</dbReference>
<feature type="transmembrane region" description="Helical" evidence="1">
    <location>
        <begin position="21"/>
        <end position="45"/>
    </location>
</feature>
<sequence length="293" mass="32950">MAKLKTYNPFARREVYTPRSILAYQAFASLSLVVSICVSVCFAVIKPDNNAAAYRVIWDQNYLHPNAFTMDSSIGNTFWIALFLVQFGYIGHFHSDNTYYKHEAASVAAHFVSHNVLHTTFILLFAHSCFYSAEVILILNFVNLSWLYFRHNCPLSVHIPVVCGPLAWSFASIYWNGAIAVTYQSLATRILGFIFIWSILAYGLFFLAAYKDFTMTLCLSILSAAIGVGQLLTQPMPFRWAPPFIITAVLFTMSIIAAISKYIDKQSERSSAADDEKTAVDDERDAEVCCYIA</sequence>
<evidence type="ECO:0000313" key="2">
    <source>
        <dbReference type="EMBL" id="KND87038.1"/>
    </source>
</evidence>
<keyword evidence="1" id="KW-0812">Transmembrane</keyword>
<evidence type="ECO:0008006" key="4">
    <source>
        <dbReference type="Google" id="ProtNLM"/>
    </source>
</evidence>
<feature type="transmembrane region" description="Helical" evidence="1">
    <location>
        <begin position="130"/>
        <end position="149"/>
    </location>
</feature>
<evidence type="ECO:0000256" key="1">
    <source>
        <dbReference type="SAM" id="Phobius"/>
    </source>
</evidence>
<feature type="transmembrane region" description="Helical" evidence="1">
    <location>
        <begin position="240"/>
        <end position="259"/>
    </location>
</feature>
<dbReference type="Pfam" id="PF08611">
    <property type="entry name" value="DUF1774"/>
    <property type="match status" value="1"/>
</dbReference>
<feature type="transmembrane region" description="Helical" evidence="1">
    <location>
        <begin position="190"/>
        <end position="210"/>
    </location>
</feature>
<keyword evidence="3" id="KW-1185">Reference proteome</keyword>